<reference evidence="1" key="2">
    <citation type="journal article" date="2015" name="Fish Shellfish Immunol.">
        <title>Early steps in the European eel (Anguilla anguilla)-Vibrio vulnificus interaction in the gills: Role of the RtxA13 toxin.</title>
        <authorList>
            <person name="Callol A."/>
            <person name="Pajuelo D."/>
            <person name="Ebbesson L."/>
            <person name="Teles M."/>
            <person name="MacKenzie S."/>
            <person name="Amaro C."/>
        </authorList>
    </citation>
    <scope>NUCLEOTIDE SEQUENCE</scope>
</reference>
<protein>
    <submittedName>
        <fullName evidence="1">Uncharacterized protein</fullName>
    </submittedName>
</protein>
<organism evidence="1">
    <name type="scientific">Anguilla anguilla</name>
    <name type="common">European freshwater eel</name>
    <name type="synonym">Muraena anguilla</name>
    <dbReference type="NCBI Taxonomy" id="7936"/>
    <lineage>
        <taxon>Eukaryota</taxon>
        <taxon>Metazoa</taxon>
        <taxon>Chordata</taxon>
        <taxon>Craniata</taxon>
        <taxon>Vertebrata</taxon>
        <taxon>Euteleostomi</taxon>
        <taxon>Actinopterygii</taxon>
        <taxon>Neopterygii</taxon>
        <taxon>Teleostei</taxon>
        <taxon>Anguilliformes</taxon>
        <taxon>Anguillidae</taxon>
        <taxon>Anguilla</taxon>
    </lineage>
</organism>
<sequence length="51" mass="5396">MLCAVCKGYIQAVLCSNSSEIAVCSSIYIIHANNPIAGLQQVCDCRCSSQS</sequence>
<name>A0A0E9XAW7_ANGAN</name>
<reference evidence="1" key="1">
    <citation type="submission" date="2014-11" db="EMBL/GenBank/DDBJ databases">
        <authorList>
            <person name="Amaro Gonzalez C."/>
        </authorList>
    </citation>
    <scope>NUCLEOTIDE SEQUENCE</scope>
</reference>
<accession>A0A0E9XAW7</accession>
<proteinExistence type="predicted"/>
<dbReference type="AlphaFoldDB" id="A0A0E9XAW7"/>
<evidence type="ECO:0000313" key="1">
    <source>
        <dbReference type="EMBL" id="JAH99759.1"/>
    </source>
</evidence>
<dbReference type="EMBL" id="GBXM01008818">
    <property type="protein sequence ID" value="JAH99759.1"/>
    <property type="molecule type" value="Transcribed_RNA"/>
</dbReference>